<dbReference type="EMBL" id="JBHUEL010000011">
    <property type="protein sequence ID" value="MFD1767917.1"/>
    <property type="molecule type" value="Genomic_DNA"/>
</dbReference>
<reference evidence="3" key="1">
    <citation type="journal article" date="2019" name="Int. J. Syst. Evol. Microbiol.">
        <title>The Global Catalogue of Microorganisms (GCM) 10K type strain sequencing project: providing services to taxonomists for standard genome sequencing and annotation.</title>
        <authorList>
            <consortium name="The Broad Institute Genomics Platform"/>
            <consortium name="The Broad Institute Genome Sequencing Center for Infectious Disease"/>
            <person name="Wu L."/>
            <person name="Ma J."/>
        </authorList>
    </citation>
    <scope>NUCLEOTIDE SEQUENCE [LARGE SCALE GENOMIC DNA]</scope>
    <source>
        <strain evidence="3">CGMCC 1.12449</strain>
    </source>
</reference>
<keyword evidence="1" id="KW-1133">Transmembrane helix</keyword>
<keyword evidence="1" id="KW-0812">Transmembrane</keyword>
<accession>A0ABW4MK43</accession>
<evidence type="ECO:0008006" key="4">
    <source>
        <dbReference type="Google" id="ProtNLM"/>
    </source>
</evidence>
<dbReference type="RefSeq" id="WP_381515931.1">
    <property type="nucleotide sequence ID" value="NZ_JBHUEL010000011.1"/>
</dbReference>
<keyword evidence="1" id="KW-0472">Membrane</keyword>
<evidence type="ECO:0000313" key="2">
    <source>
        <dbReference type="EMBL" id="MFD1767917.1"/>
    </source>
</evidence>
<proteinExistence type="predicted"/>
<comment type="caution">
    <text evidence="2">The sequence shown here is derived from an EMBL/GenBank/DDBJ whole genome shotgun (WGS) entry which is preliminary data.</text>
</comment>
<keyword evidence="3" id="KW-1185">Reference proteome</keyword>
<sequence length="118" mass="12718">MIEKLCFAVLALIHIVPASMLFRPQAIGRLYRIDAIGPLLALLQHRAALFAIVVLACIWAMVDPASRRLAVAVIATSMLSFLAIYWHAGSPPALKSIALADLAGLPFLAIVGWIAFAR</sequence>
<evidence type="ECO:0000256" key="1">
    <source>
        <dbReference type="SAM" id="Phobius"/>
    </source>
</evidence>
<protein>
    <recommendedName>
        <fullName evidence="4">Phosphopantetheine adenylyltransferase</fullName>
    </recommendedName>
</protein>
<feature type="transmembrane region" description="Helical" evidence="1">
    <location>
        <begin position="69"/>
        <end position="88"/>
    </location>
</feature>
<feature type="transmembrane region" description="Helical" evidence="1">
    <location>
        <begin position="42"/>
        <end position="62"/>
    </location>
</feature>
<feature type="transmembrane region" description="Helical" evidence="1">
    <location>
        <begin position="94"/>
        <end position="116"/>
    </location>
</feature>
<name>A0ABW4MK43_9SPHN</name>
<evidence type="ECO:0000313" key="3">
    <source>
        <dbReference type="Proteomes" id="UP001597215"/>
    </source>
</evidence>
<gene>
    <name evidence="2" type="ORF">ACFSAG_13800</name>
</gene>
<dbReference type="Proteomes" id="UP001597215">
    <property type="component" value="Unassembled WGS sequence"/>
</dbReference>
<organism evidence="2 3">
    <name type="scientific">Sphingorhabdus buctiana</name>
    <dbReference type="NCBI Taxonomy" id="1508805"/>
    <lineage>
        <taxon>Bacteria</taxon>
        <taxon>Pseudomonadati</taxon>
        <taxon>Pseudomonadota</taxon>
        <taxon>Alphaproteobacteria</taxon>
        <taxon>Sphingomonadales</taxon>
        <taxon>Sphingomonadaceae</taxon>
        <taxon>Sphingorhabdus</taxon>
    </lineage>
</organism>